<dbReference type="CDD" id="cd03046">
    <property type="entry name" value="GST_N_GTT1_like"/>
    <property type="match status" value="1"/>
</dbReference>
<reference evidence="5" key="1">
    <citation type="submission" date="2015-09" db="EMBL/GenBank/DDBJ databases">
        <authorList>
            <person name="Rodrigo-Torres Lidia"/>
            <person name="Arahal R.David."/>
        </authorList>
    </citation>
    <scope>NUCLEOTIDE SEQUENCE [LARGE SCALE GENOMIC DNA]</scope>
    <source>
        <strain evidence="5">CECT 5114</strain>
    </source>
</reference>
<dbReference type="AlphaFoldDB" id="A0A0P1IPR1"/>
<dbReference type="SFLD" id="SFLDG00358">
    <property type="entry name" value="Main_(cytGST)"/>
    <property type="match status" value="1"/>
</dbReference>
<dbReference type="InterPro" id="IPR036282">
    <property type="entry name" value="Glutathione-S-Trfase_C_sf"/>
</dbReference>
<dbReference type="Gene3D" id="3.40.30.10">
    <property type="entry name" value="Glutaredoxin"/>
    <property type="match status" value="1"/>
</dbReference>
<feature type="domain" description="GST C-terminal" evidence="3">
    <location>
        <begin position="86"/>
        <end position="213"/>
    </location>
</feature>
<dbReference type="RefSeq" id="WP_058314412.1">
    <property type="nucleotide sequence ID" value="NZ_CYTO01000024.1"/>
</dbReference>
<feature type="domain" description="GST N-terminal" evidence="2">
    <location>
        <begin position="1"/>
        <end position="80"/>
    </location>
</feature>
<gene>
    <name evidence="4" type="primary">gstB_2</name>
    <name evidence="4" type="ORF">TA5114_01259</name>
</gene>
<dbReference type="Gene3D" id="1.20.1050.10">
    <property type="match status" value="1"/>
</dbReference>
<name>A0A0P1IPR1_9RHOB</name>
<sequence length="220" mass="24954">MITLHHVAASRSFRTLWLLEELGLPYEVKTYKITDGSLRDPAFLEISPAGRVPALEMGEQVVFESQAITQVLCEAHPEASLAPDLGDAERVSYLQWLSFAETQASIIASLNLQMVFLRPPAKPSVVVLKLEVARLKATLYPLEQTLASQDWLLKTGFSAADTMLGFNLFAIKHFVHLDDFPHVRAYMERMKERDAFQRAQEKDGAQEFYDREFYAPEDFA</sequence>
<dbReference type="STRING" id="1715691.TA5113_02673"/>
<organism evidence="4 5">
    <name type="scientific">Cognatishimia activa</name>
    <dbReference type="NCBI Taxonomy" id="1715691"/>
    <lineage>
        <taxon>Bacteria</taxon>
        <taxon>Pseudomonadati</taxon>
        <taxon>Pseudomonadota</taxon>
        <taxon>Alphaproteobacteria</taxon>
        <taxon>Rhodobacterales</taxon>
        <taxon>Paracoccaceae</taxon>
        <taxon>Cognatishimia</taxon>
    </lineage>
</organism>
<evidence type="ECO:0000256" key="1">
    <source>
        <dbReference type="RuleBase" id="RU003494"/>
    </source>
</evidence>
<accession>A0A0P1IPR1</accession>
<evidence type="ECO:0000313" key="4">
    <source>
        <dbReference type="EMBL" id="CUK25460.1"/>
    </source>
</evidence>
<dbReference type="Proteomes" id="UP000051184">
    <property type="component" value="Unassembled WGS sequence"/>
</dbReference>
<dbReference type="Pfam" id="PF00043">
    <property type="entry name" value="GST_C"/>
    <property type="match status" value="1"/>
</dbReference>
<dbReference type="InterPro" id="IPR036249">
    <property type="entry name" value="Thioredoxin-like_sf"/>
</dbReference>
<proteinExistence type="inferred from homology"/>
<dbReference type="SFLD" id="SFLDG01150">
    <property type="entry name" value="Main.1:_Beta-like"/>
    <property type="match status" value="1"/>
</dbReference>
<protein>
    <submittedName>
        <fullName evidence="4">Glutathione S-transferase GST-6.0</fullName>
        <ecNumber evidence="4">2.5.1.18</ecNumber>
    </submittedName>
</protein>
<dbReference type="InterPro" id="IPR010987">
    <property type="entry name" value="Glutathione-S-Trfase_C-like"/>
</dbReference>
<evidence type="ECO:0000259" key="2">
    <source>
        <dbReference type="PROSITE" id="PS50404"/>
    </source>
</evidence>
<dbReference type="InterPro" id="IPR004045">
    <property type="entry name" value="Glutathione_S-Trfase_N"/>
</dbReference>
<evidence type="ECO:0000259" key="3">
    <source>
        <dbReference type="PROSITE" id="PS50405"/>
    </source>
</evidence>
<keyword evidence="5" id="KW-1185">Reference proteome</keyword>
<dbReference type="PANTHER" id="PTHR44051:SF8">
    <property type="entry name" value="GLUTATHIONE S-TRANSFERASE GSTA"/>
    <property type="match status" value="1"/>
</dbReference>
<dbReference type="EMBL" id="CYUE01000012">
    <property type="protein sequence ID" value="CUK25460.1"/>
    <property type="molecule type" value="Genomic_DNA"/>
</dbReference>
<dbReference type="SUPFAM" id="SSF52833">
    <property type="entry name" value="Thioredoxin-like"/>
    <property type="match status" value="1"/>
</dbReference>
<dbReference type="OrthoDB" id="9810080at2"/>
<dbReference type="InterPro" id="IPR004046">
    <property type="entry name" value="GST_C"/>
</dbReference>
<dbReference type="PROSITE" id="PS50404">
    <property type="entry name" value="GST_NTER"/>
    <property type="match status" value="1"/>
</dbReference>
<dbReference type="PANTHER" id="PTHR44051">
    <property type="entry name" value="GLUTATHIONE S-TRANSFERASE-RELATED"/>
    <property type="match status" value="1"/>
</dbReference>
<dbReference type="InterPro" id="IPR040079">
    <property type="entry name" value="Glutathione_S-Trfase"/>
</dbReference>
<comment type="similarity">
    <text evidence="1">Belongs to the GST superfamily.</text>
</comment>
<dbReference type="GO" id="GO:0004364">
    <property type="term" value="F:glutathione transferase activity"/>
    <property type="evidence" value="ECO:0007669"/>
    <property type="project" value="UniProtKB-EC"/>
</dbReference>
<dbReference type="SFLD" id="SFLDS00019">
    <property type="entry name" value="Glutathione_Transferase_(cytos"/>
    <property type="match status" value="1"/>
</dbReference>
<evidence type="ECO:0000313" key="5">
    <source>
        <dbReference type="Proteomes" id="UP000051184"/>
    </source>
</evidence>
<dbReference type="Pfam" id="PF02798">
    <property type="entry name" value="GST_N"/>
    <property type="match status" value="1"/>
</dbReference>
<dbReference type="PROSITE" id="PS50405">
    <property type="entry name" value="GST_CTER"/>
    <property type="match status" value="1"/>
</dbReference>
<keyword evidence="4" id="KW-0808">Transferase</keyword>
<dbReference type="SUPFAM" id="SSF47616">
    <property type="entry name" value="GST C-terminal domain-like"/>
    <property type="match status" value="1"/>
</dbReference>
<dbReference type="EC" id="2.5.1.18" evidence="4"/>